<keyword evidence="1" id="KW-0378">Hydrolase</keyword>
<dbReference type="PANTHER" id="PTHR11803:SF39">
    <property type="entry name" value="2-IMINOBUTANOATE_2-IMINOPROPANOATE DEAMINASE"/>
    <property type="match status" value="1"/>
</dbReference>
<name>A0ABW6SBX9_9NOCA</name>
<dbReference type="CDD" id="cd00448">
    <property type="entry name" value="YjgF_YER057c_UK114_family"/>
    <property type="match status" value="1"/>
</dbReference>
<dbReference type="Proteomes" id="UP001601992">
    <property type="component" value="Unassembled WGS sequence"/>
</dbReference>
<dbReference type="EC" id="3.5.-.-" evidence="1"/>
<dbReference type="GO" id="GO:0016787">
    <property type="term" value="F:hydrolase activity"/>
    <property type="evidence" value="ECO:0007669"/>
    <property type="project" value="UniProtKB-KW"/>
</dbReference>
<organism evidence="1 2">
    <name type="scientific">Nocardia jiangxiensis</name>
    <dbReference type="NCBI Taxonomy" id="282685"/>
    <lineage>
        <taxon>Bacteria</taxon>
        <taxon>Bacillati</taxon>
        <taxon>Actinomycetota</taxon>
        <taxon>Actinomycetes</taxon>
        <taxon>Mycobacteriales</taxon>
        <taxon>Nocardiaceae</taxon>
        <taxon>Nocardia</taxon>
    </lineage>
</organism>
<protein>
    <submittedName>
        <fullName evidence="1">RidA family protein</fullName>
        <ecNumber evidence="1">3.5.-.-</ecNumber>
    </submittedName>
</protein>
<dbReference type="Gene3D" id="3.30.1330.40">
    <property type="entry name" value="RutC-like"/>
    <property type="match status" value="1"/>
</dbReference>
<gene>
    <name evidence="1" type="ORF">ACFYXQ_39255</name>
</gene>
<sequence>MWRTSVDVDGLHHGGAPIPQAALVGSLLLSSGINGMDPADGSIPEDPHTQVALVFENIRRILEEAGGDLGDVVKCTFFVRDRSLKKVIDERWLEAFPNPASRPARHTLVQELSAAQALQCEIVANIERLAL</sequence>
<dbReference type="InterPro" id="IPR035959">
    <property type="entry name" value="RutC-like_sf"/>
</dbReference>
<comment type="caution">
    <text evidence="1">The sequence shown here is derived from an EMBL/GenBank/DDBJ whole genome shotgun (WGS) entry which is preliminary data.</text>
</comment>
<reference evidence="1 2" key="1">
    <citation type="submission" date="2024-10" db="EMBL/GenBank/DDBJ databases">
        <title>The Natural Products Discovery Center: Release of the First 8490 Sequenced Strains for Exploring Actinobacteria Biosynthetic Diversity.</title>
        <authorList>
            <person name="Kalkreuter E."/>
            <person name="Kautsar S.A."/>
            <person name="Yang D."/>
            <person name="Bader C.D."/>
            <person name="Teijaro C.N."/>
            <person name="Fluegel L."/>
            <person name="Davis C.M."/>
            <person name="Simpson J.R."/>
            <person name="Lauterbach L."/>
            <person name="Steele A.D."/>
            <person name="Gui C."/>
            <person name="Meng S."/>
            <person name="Li G."/>
            <person name="Viehrig K."/>
            <person name="Ye F."/>
            <person name="Su P."/>
            <person name="Kiefer A.F."/>
            <person name="Nichols A."/>
            <person name="Cepeda A.J."/>
            <person name="Yan W."/>
            <person name="Fan B."/>
            <person name="Jiang Y."/>
            <person name="Adhikari A."/>
            <person name="Zheng C.-J."/>
            <person name="Schuster L."/>
            <person name="Cowan T.M."/>
            <person name="Smanski M.J."/>
            <person name="Chevrette M.G."/>
            <person name="De Carvalho L.P.S."/>
            <person name="Shen B."/>
        </authorList>
    </citation>
    <scope>NUCLEOTIDE SEQUENCE [LARGE SCALE GENOMIC DNA]</scope>
    <source>
        <strain evidence="1 2">NPDC002593</strain>
    </source>
</reference>
<dbReference type="SUPFAM" id="SSF55298">
    <property type="entry name" value="YjgF-like"/>
    <property type="match status" value="1"/>
</dbReference>
<dbReference type="InterPro" id="IPR006175">
    <property type="entry name" value="YjgF/YER057c/UK114"/>
</dbReference>
<proteinExistence type="predicted"/>
<evidence type="ECO:0000313" key="1">
    <source>
        <dbReference type="EMBL" id="MFF3573812.1"/>
    </source>
</evidence>
<dbReference type="EMBL" id="JBIAQY010000021">
    <property type="protein sequence ID" value="MFF3573812.1"/>
    <property type="molecule type" value="Genomic_DNA"/>
</dbReference>
<keyword evidence="2" id="KW-1185">Reference proteome</keyword>
<dbReference type="Pfam" id="PF01042">
    <property type="entry name" value="Ribonuc_L-PSP"/>
    <property type="match status" value="1"/>
</dbReference>
<dbReference type="RefSeq" id="WP_387406589.1">
    <property type="nucleotide sequence ID" value="NZ_JBIAQY010000021.1"/>
</dbReference>
<evidence type="ECO:0000313" key="2">
    <source>
        <dbReference type="Proteomes" id="UP001601992"/>
    </source>
</evidence>
<accession>A0ABW6SBX9</accession>
<dbReference type="PANTHER" id="PTHR11803">
    <property type="entry name" value="2-IMINOBUTANOATE/2-IMINOPROPANOATE DEAMINASE RIDA"/>
    <property type="match status" value="1"/>
</dbReference>